<dbReference type="OrthoDB" id="1094948at2759"/>
<dbReference type="EMBL" id="HG994372">
    <property type="protein sequence ID" value="CAF2116092.1"/>
    <property type="molecule type" value="Genomic_DNA"/>
</dbReference>
<dbReference type="NCBIfam" id="TIGR01614">
    <property type="entry name" value="PME_inhib"/>
    <property type="match status" value="1"/>
</dbReference>
<evidence type="ECO:0000256" key="2">
    <source>
        <dbReference type="ARBA" id="ARBA00023157"/>
    </source>
</evidence>
<dbReference type="PaxDb" id="3708-A0A078JB62"/>
<reference evidence="5" key="3">
    <citation type="submission" date="2021-01" db="EMBL/GenBank/DDBJ databases">
        <authorList>
            <consortium name="Genoscope - CEA"/>
            <person name="William W."/>
        </authorList>
    </citation>
    <scope>NUCLEOTIDE SEQUENCE</scope>
</reference>
<feature type="chain" id="PRO_5040666012" evidence="4">
    <location>
        <begin position="21"/>
        <end position="152"/>
    </location>
</feature>
<dbReference type="SMR" id="A0A078JB62"/>
<gene>
    <name evidence="6" type="primary">BnaC08g50000D</name>
    <name evidence="5" type="ORF">DARMORV10_C08P49490.1</name>
    <name evidence="6" type="ORF">GSBRNA2T00042706001</name>
</gene>
<dbReference type="Proteomes" id="UP000028999">
    <property type="component" value="Unassembled WGS sequence"/>
</dbReference>
<keyword evidence="7" id="KW-1185">Reference proteome</keyword>
<name>A0A078JB62_BRANA</name>
<evidence type="ECO:0000313" key="7">
    <source>
        <dbReference type="Proteomes" id="UP000028999"/>
    </source>
</evidence>
<dbReference type="EMBL" id="LK034548">
    <property type="protein sequence ID" value="CDY64773.1"/>
    <property type="molecule type" value="Genomic_DNA"/>
</dbReference>
<dbReference type="GeneID" id="106373872"/>
<dbReference type="SUPFAM" id="SSF101148">
    <property type="entry name" value="Plant invertase/pectin methylesterase inhibitor"/>
    <property type="match status" value="1"/>
</dbReference>
<dbReference type="KEGG" id="bna:106373872"/>
<evidence type="ECO:0000313" key="5">
    <source>
        <dbReference type="EMBL" id="CAF2116092.1"/>
    </source>
</evidence>
<reference evidence="6 7" key="1">
    <citation type="journal article" date="2014" name="Science">
        <title>Plant genetics. Early allopolyploid evolution in the post-Neolithic Brassica napus oilseed genome.</title>
        <authorList>
            <person name="Chalhoub B."/>
            <person name="Denoeud F."/>
            <person name="Liu S."/>
            <person name="Parkin I.A."/>
            <person name="Tang H."/>
            <person name="Wang X."/>
            <person name="Chiquet J."/>
            <person name="Belcram H."/>
            <person name="Tong C."/>
            <person name="Samans B."/>
            <person name="Correa M."/>
            <person name="Da Silva C."/>
            <person name="Just J."/>
            <person name="Falentin C."/>
            <person name="Koh C.S."/>
            <person name="Le Clainche I."/>
            <person name="Bernard M."/>
            <person name="Bento P."/>
            <person name="Noel B."/>
            <person name="Labadie K."/>
            <person name="Alberti A."/>
            <person name="Charles M."/>
            <person name="Arnaud D."/>
            <person name="Guo H."/>
            <person name="Daviaud C."/>
            <person name="Alamery S."/>
            <person name="Jabbari K."/>
            <person name="Zhao M."/>
            <person name="Edger P.P."/>
            <person name="Chelaifa H."/>
            <person name="Tack D."/>
            <person name="Lassalle G."/>
            <person name="Mestiri I."/>
            <person name="Schnel N."/>
            <person name="Le Paslier M.C."/>
            <person name="Fan G."/>
            <person name="Renault V."/>
            <person name="Bayer P.E."/>
            <person name="Golicz A.A."/>
            <person name="Manoli S."/>
            <person name="Lee T.H."/>
            <person name="Thi V.H."/>
            <person name="Chalabi S."/>
            <person name="Hu Q."/>
            <person name="Fan C."/>
            <person name="Tollenaere R."/>
            <person name="Lu Y."/>
            <person name="Battail C."/>
            <person name="Shen J."/>
            <person name="Sidebottom C.H."/>
            <person name="Wang X."/>
            <person name="Canaguier A."/>
            <person name="Chauveau A."/>
            <person name="Berard A."/>
            <person name="Deniot G."/>
            <person name="Guan M."/>
            <person name="Liu Z."/>
            <person name="Sun F."/>
            <person name="Lim Y.P."/>
            <person name="Lyons E."/>
            <person name="Town C.D."/>
            <person name="Bancroft I."/>
            <person name="Wang X."/>
            <person name="Meng J."/>
            <person name="Ma J."/>
            <person name="Pires J.C."/>
            <person name="King G.J."/>
            <person name="Brunel D."/>
            <person name="Delourme R."/>
            <person name="Renard M."/>
            <person name="Aury J.M."/>
            <person name="Adams K.L."/>
            <person name="Batley J."/>
            <person name="Snowdon R.J."/>
            <person name="Tost J."/>
            <person name="Edwards D."/>
            <person name="Zhou Y."/>
            <person name="Hua W."/>
            <person name="Sharpe A.G."/>
            <person name="Paterson A.H."/>
            <person name="Guan C."/>
            <person name="Wincker P."/>
        </authorList>
    </citation>
    <scope>NUCLEOTIDE SEQUENCE [LARGE SCALE GENOMIC DNA]</scope>
    <source>
        <strain evidence="7">cv. Darmor-bzh</strain>
    </source>
</reference>
<dbReference type="PANTHER" id="PTHR36710:SF3">
    <property type="entry name" value="PLANT INVERTASE_PECTIN METHYLESTERASE INHIBITOR SUPERFAMILY PROTEIN"/>
    <property type="match status" value="1"/>
</dbReference>
<dbReference type="InterPro" id="IPR052421">
    <property type="entry name" value="PCW_Enzyme_Inhibitor"/>
</dbReference>
<dbReference type="PANTHER" id="PTHR36710">
    <property type="entry name" value="PECTINESTERASE INHIBITOR-LIKE"/>
    <property type="match status" value="1"/>
</dbReference>
<organism evidence="6 7">
    <name type="scientific">Brassica napus</name>
    <name type="common">Rape</name>
    <dbReference type="NCBI Taxonomy" id="3708"/>
    <lineage>
        <taxon>Eukaryota</taxon>
        <taxon>Viridiplantae</taxon>
        <taxon>Streptophyta</taxon>
        <taxon>Embryophyta</taxon>
        <taxon>Tracheophyta</taxon>
        <taxon>Spermatophyta</taxon>
        <taxon>Magnoliopsida</taxon>
        <taxon>eudicotyledons</taxon>
        <taxon>Gunneridae</taxon>
        <taxon>Pentapetalae</taxon>
        <taxon>rosids</taxon>
        <taxon>malvids</taxon>
        <taxon>Brassicales</taxon>
        <taxon>Brassicaceae</taxon>
        <taxon>Brassiceae</taxon>
        <taxon>Brassica</taxon>
    </lineage>
</organism>
<dbReference type="InterPro" id="IPR035513">
    <property type="entry name" value="Invertase/methylesterase_inhib"/>
</dbReference>
<sequence length="152" mass="16747">MYRILLILSAITLVCSIAESLLDDNTQLAVNGICKQTTDTKFCGEVFANKLINSSPSKKDLVNVTVTEAERFSANTYFLISTLLRNDGDERPKSANDSGKILDLNDNFSASVGICKTDFIAPGYETNPMIEKNRETMVLMAMQKIVVHMVSS</sequence>
<comment type="similarity">
    <text evidence="3">Belongs to the PMEI family.</text>
</comment>
<proteinExistence type="inferred from homology"/>
<protein>
    <submittedName>
        <fullName evidence="5">(rape) hypothetical protein</fullName>
    </submittedName>
    <submittedName>
        <fullName evidence="6">BnaC08g50000D protein</fullName>
    </submittedName>
</protein>
<dbReference type="GO" id="GO:0004857">
    <property type="term" value="F:enzyme inhibitor activity"/>
    <property type="evidence" value="ECO:0007669"/>
    <property type="project" value="InterPro"/>
</dbReference>
<dbReference type="InterPro" id="IPR006501">
    <property type="entry name" value="Pectinesterase_inhib_dom"/>
</dbReference>
<evidence type="ECO:0000256" key="4">
    <source>
        <dbReference type="SAM" id="SignalP"/>
    </source>
</evidence>
<evidence type="ECO:0000256" key="1">
    <source>
        <dbReference type="ARBA" id="ARBA00022729"/>
    </source>
</evidence>
<evidence type="ECO:0000313" key="6">
    <source>
        <dbReference type="EMBL" id="CDY64773.1"/>
    </source>
</evidence>
<keyword evidence="1 4" id="KW-0732">Signal</keyword>
<accession>A0A078JB62</accession>
<dbReference type="Proteomes" id="UP001295469">
    <property type="component" value="Chromosome C08"/>
</dbReference>
<feature type="signal peptide" evidence="4">
    <location>
        <begin position="1"/>
        <end position="20"/>
    </location>
</feature>
<dbReference type="AlphaFoldDB" id="A0A078JB62"/>
<keyword evidence="2" id="KW-1015">Disulfide bond</keyword>
<reference evidence="6" key="2">
    <citation type="submission" date="2014-06" db="EMBL/GenBank/DDBJ databases">
        <authorList>
            <person name="Genoscope - CEA"/>
        </authorList>
    </citation>
    <scope>NUCLEOTIDE SEQUENCE</scope>
</reference>
<dbReference type="Gramene" id="CDY64773">
    <property type="protein sequence ID" value="CDY64773"/>
    <property type="gene ID" value="GSBRNA2T00042706001"/>
</dbReference>
<evidence type="ECO:0000256" key="3">
    <source>
        <dbReference type="ARBA" id="ARBA00038471"/>
    </source>
</evidence>